<dbReference type="SMART" id="SM00421">
    <property type="entry name" value="HTH_LUXR"/>
    <property type="match status" value="1"/>
</dbReference>
<evidence type="ECO:0000259" key="4">
    <source>
        <dbReference type="PROSITE" id="PS50043"/>
    </source>
</evidence>
<gene>
    <name evidence="5" type="primary">malT</name>
    <name evidence="5" type="ORF">BPA01_02700</name>
</gene>
<keyword evidence="6" id="KW-1185">Reference proteome</keyword>
<dbReference type="Gene3D" id="3.40.50.300">
    <property type="entry name" value="P-loop containing nucleotide triphosphate hydrolases"/>
    <property type="match status" value="1"/>
</dbReference>
<evidence type="ECO:0000256" key="2">
    <source>
        <dbReference type="ARBA" id="ARBA00023125"/>
    </source>
</evidence>
<dbReference type="InterPro" id="IPR027417">
    <property type="entry name" value="P-loop_NTPase"/>
</dbReference>
<dbReference type="InterPro" id="IPR000792">
    <property type="entry name" value="Tscrpt_reg_LuxR_C"/>
</dbReference>
<evidence type="ECO:0000313" key="6">
    <source>
        <dbReference type="Proteomes" id="UP000316882"/>
    </source>
</evidence>
<reference evidence="5 6" key="1">
    <citation type="submission" date="2019-06" db="EMBL/GenBank/DDBJ databases">
        <title>Whole genome shotgun sequence of Brevibacillus parabrevis NBRC 12334.</title>
        <authorList>
            <person name="Hosoyama A."/>
            <person name="Uohara A."/>
            <person name="Ohji S."/>
            <person name="Ichikawa N."/>
        </authorList>
    </citation>
    <scope>NUCLEOTIDE SEQUENCE [LARGE SCALE GENOMIC DNA]</scope>
    <source>
        <strain evidence="5 6">NBRC 12334</strain>
    </source>
</reference>
<dbReference type="PANTHER" id="PTHR44688:SF16">
    <property type="entry name" value="DNA-BINDING TRANSCRIPTIONAL ACTIVATOR DEVR_DOSR"/>
    <property type="match status" value="1"/>
</dbReference>
<dbReference type="SUPFAM" id="SSF52540">
    <property type="entry name" value="P-loop containing nucleoside triphosphate hydrolases"/>
    <property type="match status" value="1"/>
</dbReference>
<dbReference type="InterPro" id="IPR016032">
    <property type="entry name" value="Sig_transdc_resp-reg_C-effctor"/>
</dbReference>
<dbReference type="Proteomes" id="UP000316882">
    <property type="component" value="Unassembled WGS sequence"/>
</dbReference>
<dbReference type="InterPro" id="IPR011990">
    <property type="entry name" value="TPR-like_helical_dom_sf"/>
</dbReference>
<proteinExistence type="predicted"/>
<sequence length="882" mass="97541">MVGLEKDILLTKLYIPKPRPKAVRRPRLVEKLSEGMHRKLTLISAPAGYGKTALVSEWLADAPVSVAWLSLDGGDDDLGRFLRCVIAAMQTIEPSIGKGLLPMLKAAESSPSEAMLLSLLHDLHSLSPAMVLVLDDYHLLRSPSIHEAVAFLLERMPPQLHLVITTRAQPPLPLARMRAKDQLTEVHAGDLRFAQREAGEFLCQGMGLVLSETSVGILAERTEGWIAGLQLVALALRREGEPDRLIQSFPPNHPYVWDYLVEEVLNQETESIQSFLLQTSVLERMSGPLCDAVLSDGEHTVRAGFGEATLALLDRANLFLVALDSERRWYRYHHLFAELLRKRLDPTVAASLHIRASSWYEANGFALEAFHHAVCAHDTKRAARLAEGAGLPLIFRGAVTPVLQWLESLGEQEKNELPGLWVMQASALLMTGKTTGVEPKLQAAEKVLQAVEQSDMTRDLLGHIAAIRASLAVSKHDAERIVAESHRALELLHPENVPVRTATLWARGYGCQLRGEWAEASVAYTQALANSERVGHVLITMLATLGLGMIQEMESRLYLAERSYLRVLKLAGDPPLPAACKAHLGLARLYYEWDEREKALEHTRQSVKWAKQLEQTDCVVESEIFLARLKLAQGDASGAARMLAESDHTVQRQNFAVQLPQLLAVQTMVQLHKGNLAAAERLATANGQLASTRARVYLAKGNSAQAVAILKPWHQELEQTRQERERIEAKLLLAVALFGHGEKRQAVQLLREALALAEPGGLVRTFVDEAALLLPLLREWTAAEAASEYCGKLLAAMNQLAPAHGTGQPVQAQQAESLIEPLSNRELEVLRLIAQGFSNQQISERLFIALPTVKGHNRVIFEKLQVKRRTEAVARAREFGLL</sequence>
<dbReference type="InterPro" id="IPR036388">
    <property type="entry name" value="WH-like_DNA-bd_sf"/>
</dbReference>
<name>A0A4Y3P8A8_BREPA</name>
<dbReference type="InterPro" id="IPR059106">
    <property type="entry name" value="WHD_MalT"/>
</dbReference>
<dbReference type="Pfam" id="PF17874">
    <property type="entry name" value="TPR_MalT"/>
    <property type="match status" value="1"/>
</dbReference>
<dbReference type="Pfam" id="PF00196">
    <property type="entry name" value="GerE"/>
    <property type="match status" value="1"/>
</dbReference>
<dbReference type="STRING" id="54914.AV540_16480"/>
<dbReference type="GO" id="GO:0006355">
    <property type="term" value="P:regulation of DNA-templated transcription"/>
    <property type="evidence" value="ECO:0007669"/>
    <property type="project" value="InterPro"/>
</dbReference>
<dbReference type="Gene3D" id="1.25.40.10">
    <property type="entry name" value="Tetratricopeptide repeat domain"/>
    <property type="match status" value="1"/>
</dbReference>
<dbReference type="PANTHER" id="PTHR44688">
    <property type="entry name" value="DNA-BINDING TRANSCRIPTIONAL ACTIVATOR DEVR_DOSR"/>
    <property type="match status" value="1"/>
</dbReference>
<dbReference type="Gene3D" id="1.10.10.10">
    <property type="entry name" value="Winged helix-like DNA-binding domain superfamily/Winged helix DNA-binding domain"/>
    <property type="match status" value="1"/>
</dbReference>
<dbReference type="InterPro" id="IPR019734">
    <property type="entry name" value="TPR_rpt"/>
</dbReference>
<dbReference type="PROSITE" id="PS50043">
    <property type="entry name" value="HTH_LUXR_2"/>
    <property type="match status" value="1"/>
</dbReference>
<dbReference type="PRINTS" id="PR00038">
    <property type="entry name" value="HTHLUXR"/>
</dbReference>
<keyword evidence="2" id="KW-0238">DNA-binding</keyword>
<protein>
    <submittedName>
        <fullName evidence="5">Helix-turn-helix transcriptional regulator</fullName>
    </submittedName>
</protein>
<evidence type="ECO:0000256" key="1">
    <source>
        <dbReference type="ARBA" id="ARBA00023015"/>
    </source>
</evidence>
<dbReference type="InterPro" id="IPR041617">
    <property type="entry name" value="TPR_MalT"/>
</dbReference>
<dbReference type="SMART" id="SM00028">
    <property type="entry name" value="TPR"/>
    <property type="match status" value="4"/>
</dbReference>
<keyword evidence="1" id="KW-0805">Transcription regulation</keyword>
<accession>A0A4Y3P8A8</accession>
<dbReference type="Pfam" id="PF25873">
    <property type="entry name" value="WHD_MalT"/>
    <property type="match status" value="1"/>
</dbReference>
<keyword evidence="3" id="KW-0804">Transcription</keyword>
<dbReference type="SUPFAM" id="SSF46894">
    <property type="entry name" value="C-terminal effector domain of the bipartite response regulators"/>
    <property type="match status" value="1"/>
</dbReference>
<evidence type="ECO:0000313" key="5">
    <source>
        <dbReference type="EMBL" id="GEB30690.1"/>
    </source>
</evidence>
<dbReference type="CDD" id="cd06170">
    <property type="entry name" value="LuxR_C_like"/>
    <property type="match status" value="1"/>
</dbReference>
<evidence type="ECO:0000256" key="3">
    <source>
        <dbReference type="ARBA" id="ARBA00023163"/>
    </source>
</evidence>
<dbReference type="AlphaFoldDB" id="A0A4Y3P8A8"/>
<organism evidence="5 6">
    <name type="scientific">Brevibacillus parabrevis</name>
    <dbReference type="NCBI Taxonomy" id="54914"/>
    <lineage>
        <taxon>Bacteria</taxon>
        <taxon>Bacillati</taxon>
        <taxon>Bacillota</taxon>
        <taxon>Bacilli</taxon>
        <taxon>Bacillales</taxon>
        <taxon>Paenibacillaceae</taxon>
        <taxon>Brevibacillus</taxon>
    </lineage>
</organism>
<comment type="caution">
    <text evidence="5">The sequence shown here is derived from an EMBL/GenBank/DDBJ whole genome shotgun (WGS) entry which is preliminary data.</text>
</comment>
<dbReference type="GO" id="GO:0003677">
    <property type="term" value="F:DNA binding"/>
    <property type="evidence" value="ECO:0007669"/>
    <property type="project" value="UniProtKB-KW"/>
</dbReference>
<feature type="domain" description="HTH luxR-type" evidence="4">
    <location>
        <begin position="815"/>
        <end position="880"/>
    </location>
</feature>
<dbReference type="EMBL" id="BJMH01000001">
    <property type="protein sequence ID" value="GEB30690.1"/>
    <property type="molecule type" value="Genomic_DNA"/>
</dbReference>
<dbReference type="SUPFAM" id="SSF48452">
    <property type="entry name" value="TPR-like"/>
    <property type="match status" value="1"/>
</dbReference>